<organism evidence="1 2">
    <name type="scientific">Pseudocohnilembus persalinus</name>
    <name type="common">Ciliate</name>
    <dbReference type="NCBI Taxonomy" id="266149"/>
    <lineage>
        <taxon>Eukaryota</taxon>
        <taxon>Sar</taxon>
        <taxon>Alveolata</taxon>
        <taxon>Ciliophora</taxon>
        <taxon>Intramacronucleata</taxon>
        <taxon>Oligohymenophorea</taxon>
        <taxon>Scuticociliatia</taxon>
        <taxon>Philasterida</taxon>
        <taxon>Pseudocohnilembidae</taxon>
        <taxon>Pseudocohnilembus</taxon>
    </lineage>
</organism>
<gene>
    <name evidence="1" type="ORF">PPERSA_10280</name>
</gene>
<comment type="caution">
    <text evidence="1">The sequence shown here is derived from an EMBL/GenBank/DDBJ whole genome shotgun (WGS) entry which is preliminary data.</text>
</comment>
<proteinExistence type="predicted"/>
<sequence>MNQNNFINSNKMEQNPFVLNQQIVDQFYLQQLCGGGNYGQTFSEKFSKPRPMSYKQNQSVLLKKEIQNQKNQSSKFHNMTKLLMYTFLQMFQQENLESLGLPDFIQVHLKKLARNIKLSGKKPKGPNNGN</sequence>
<dbReference type="AlphaFoldDB" id="A0A0V0R049"/>
<protein>
    <submittedName>
        <fullName evidence="1">Uncharacterized protein</fullName>
    </submittedName>
</protein>
<name>A0A0V0R049_PSEPJ</name>
<reference evidence="1 2" key="1">
    <citation type="journal article" date="2015" name="Sci. Rep.">
        <title>Genome of the facultative scuticociliatosis pathogen Pseudocohnilembus persalinus provides insight into its virulence through horizontal gene transfer.</title>
        <authorList>
            <person name="Xiong J."/>
            <person name="Wang G."/>
            <person name="Cheng J."/>
            <person name="Tian M."/>
            <person name="Pan X."/>
            <person name="Warren A."/>
            <person name="Jiang C."/>
            <person name="Yuan D."/>
            <person name="Miao W."/>
        </authorList>
    </citation>
    <scope>NUCLEOTIDE SEQUENCE [LARGE SCALE GENOMIC DNA]</scope>
    <source>
        <strain evidence="1">36N120E</strain>
    </source>
</reference>
<dbReference type="EMBL" id="LDAU01000078">
    <property type="protein sequence ID" value="KRX07892.1"/>
    <property type="molecule type" value="Genomic_DNA"/>
</dbReference>
<evidence type="ECO:0000313" key="1">
    <source>
        <dbReference type="EMBL" id="KRX07892.1"/>
    </source>
</evidence>
<accession>A0A0V0R049</accession>
<dbReference type="InParanoid" id="A0A0V0R049"/>
<evidence type="ECO:0000313" key="2">
    <source>
        <dbReference type="Proteomes" id="UP000054937"/>
    </source>
</evidence>
<keyword evidence="2" id="KW-1185">Reference proteome</keyword>
<dbReference type="Proteomes" id="UP000054937">
    <property type="component" value="Unassembled WGS sequence"/>
</dbReference>